<name>A0ACC2JU81_9PEZI</name>
<organism evidence="1 2">
    <name type="scientific">Lasiodiplodia mahajangana</name>
    <dbReference type="NCBI Taxonomy" id="1108764"/>
    <lineage>
        <taxon>Eukaryota</taxon>
        <taxon>Fungi</taxon>
        <taxon>Dikarya</taxon>
        <taxon>Ascomycota</taxon>
        <taxon>Pezizomycotina</taxon>
        <taxon>Dothideomycetes</taxon>
        <taxon>Dothideomycetes incertae sedis</taxon>
        <taxon>Botryosphaeriales</taxon>
        <taxon>Botryosphaeriaceae</taxon>
        <taxon>Lasiodiplodia</taxon>
    </lineage>
</organism>
<evidence type="ECO:0000313" key="1">
    <source>
        <dbReference type="EMBL" id="KAJ8130877.1"/>
    </source>
</evidence>
<proteinExistence type="predicted"/>
<sequence length="564" mass="64428">MLHFVRDTFEKDSRYTDACKQYPNCASLSASIVGRANGVFLWVQLVVSELLVAMGNSWSLVQLQQRLDEIPNDLRSLFNQMLSRVDNLDRIKLARTFMLLKFRRTKLDLFATLGNTVYEQAVLDDIADNPGLEARLLDGSVGPYLSEADCKDKCNQMCRRLVGRCQGLLDIVETGSDFPDCHTVNFFHRTLSDFLKETEIKSEIRKIARDFNPRRALAHAMLARFKFVPNTGRAKPRLSLIMEGLFKLSTEDCSLFDEVRAFSRIILNIEGDWRRSWPKYTHVRNNERVYERVDLETTADVDSAVIHIALSLRSSSRLASEFIQQSSSILNDSRINCLAAAGFRAIPVMDERSMYIIKLLLERGASPNTELSTLPRYIVVGAEHGFRNAPGPTVPWPTTPWILLLLNISLNWALCKTRKANFLSLIELLLSYGADPSLYFVGYKVQGNTSEGSARTGPFYTDLMTMMNLWGLKPSKKIQPVLLGPKNLSTYFRRLIYRMRRPLEHVRPLQLDVPDETKFQVVYVLPWQALIQASITELEAVRATYGTDDHGFLYYENDLRLWNA</sequence>
<dbReference type="Proteomes" id="UP001153332">
    <property type="component" value="Unassembled WGS sequence"/>
</dbReference>
<evidence type="ECO:0000313" key="2">
    <source>
        <dbReference type="Proteomes" id="UP001153332"/>
    </source>
</evidence>
<protein>
    <submittedName>
        <fullName evidence="1">Uncharacterized protein</fullName>
    </submittedName>
</protein>
<gene>
    <name evidence="1" type="ORF">O1611_g2746</name>
</gene>
<keyword evidence="2" id="KW-1185">Reference proteome</keyword>
<comment type="caution">
    <text evidence="1">The sequence shown here is derived from an EMBL/GenBank/DDBJ whole genome shotgun (WGS) entry which is preliminary data.</text>
</comment>
<reference evidence="1" key="1">
    <citation type="submission" date="2022-12" db="EMBL/GenBank/DDBJ databases">
        <title>Genome Sequence of Lasiodiplodia mahajangana.</title>
        <authorList>
            <person name="Buettner E."/>
        </authorList>
    </citation>
    <scope>NUCLEOTIDE SEQUENCE</scope>
    <source>
        <strain evidence="1">VT137</strain>
    </source>
</reference>
<accession>A0ACC2JU81</accession>
<dbReference type="EMBL" id="JAPUUL010000404">
    <property type="protein sequence ID" value="KAJ8130877.1"/>
    <property type="molecule type" value="Genomic_DNA"/>
</dbReference>